<dbReference type="GO" id="GO:0045111">
    <property type="term" value="C:intermediate filament cytoskeleton"/>
    <property type="evidence" value="ECO:0007669"/>
    <property type="project" value="TreeGrafter"/>
</dbReference>
<proteinExistence type="predicted"/>
<protein>
    <submittedName>
        <fullName evidence="4">DISC1 scaffold protein</fullName>
    </submittedName>
</protein>
<dbReference type="InterPro" id="IPR026081">
    <property type="entry name" value="DISC1"/>
</dbReference>
<evidence type="ECO:0000259" key="3">
    <source>
        <dbReference type="PROSITE" id="PS50151"/>
    </source>
</evidence>
<feature type="domain" description="UVR" evidence="3">
    <location>
        <begin position="475"/>
        <end position="510"/>
    </location>
</feature>
<keyword evidence="1" id="KW-0175">Coiled coil</keyword>
<feature type="coiled-coil region" evidence="1">
    <location>
        <begin position="727"/>
        <end position="782"/>
    </location>
</feature>
<reference evidence="4" key="2">
    <citation type="submission" date="2025-08" db="UniProtKB">
        <authorList>
            <consortium name="Ensembl"/>
        </authorList>
    </citation>
    <scope>IDENTIFICATION</scope>
</reference>
<dbReference type="InterPro" id="IPR001943">
    <property type="entry name" value="UVR_dom"/>
</dbReference>
<feature type="compositionally biased region" description="Low complexity" evidence="2">
    <location>
        <begin position="420"/>
        <end position="437"/>
    </location>
</feature>
<dbReference type="Ensembl" id="ENSCMMT00000025527.1">
    <property type="protein sequence ID" value="ENSCMMP00000023315.1"/>
    <property type="gene ID" value="ENSCMMG00000014573.1"/>
</dbReference>
<evidence type="ECO:0000313" key="4">
    <source>
        <dbReference type="Ensembl" id="ENSCMMP00000023315.1"/>
    </source>
</evidence>
<evidence type="ECO:0000313" key="5">
    <source>
        <dbReference type="Proteomes" id="UP000694556"/>
    </source>
</evidence>
<feature type="compositionally biased region" description="Basic and acidic residues" evidence="2">
    <location>
        <begin position="857"/>
        <end position="868"/>
    </location>
</feature>
<dbReference type="PROSITE" id="PS50151">
    <property type="entry name" value="UVR"/>
    <property type="match status" value="1"/>
</dbReference>
<feature type="region of interest" description="Disordered" evidence="2">
    <location>
        <begin position="851"/>
        <end position="870"/>
    </location>
</feature>
<dbReference type="GO" id="GO:0005815">
    <property type="term" value="C:microtubule organizing center"/>
    <property type="evidence" value="ECO:0007669"/>
    <property type="project" value="TreeGrafter"/>
</dbReference>
<feature type="region of interest" description="Disordered" evidence="2">
    <location>
        <begin position="420"/>
        <end position="440"/>
    </location>
</feature>
<sequence length="988" mass="110478">MHALTREAKVLHKWWRTVLTREGKRNDGLNYLQHKTGEGISAEISPLSAGPRPPCLPLRPWRRGPAVLPAPWGGRWRPGRRRGGGGGGAGAGAPRQGWGRGRRFPPGSEQGGGGPAEGGMWRPQPRHGGTDRRRRGGKGAASPDGSEHSMPSGSLRKKKLAKRPGYMRPEAQRQIEFQSLGACKPFSPEEFKHGRQHCEDVENCCLCGQYKKNFEFLHCHSTPSSVVVPADGVMVLGATGSMLGSCKNLSCYKNPQSENTMIPIYPAEATSKDASTACCARQMGHSTKVSEPQKMHALDQTEVNNNCEYPNREVVSHSVGSHDSFSSRFSFIQLSLNSASGVSGAEGKATIKEAERVLHASIAGNLQELEETARTHEHSGALHCFSRPSDNLKHENETTANDKLQDCETVSLSDTDATFSCSTDSSDAASAGSSVTSGYESSFTVSDHNWDTLMKKYEPVLLDCQLGNRSTLKIKSLILRLQRLQEKAIEEDDYDRADKFRRQLEELEKEKKSLKFQLPSRHPSISNFLDSFVTQVQATLRWATDRVRNEETQLWHENEHKLLRSTYKERMQASATKRKQLFQEKKWLQKEIEDLRARLAVLEAKDQQLRREIEEQDRLIQSQDCELTALLGCVSLRELQEINKAVDDTLASSYQIPFSLDLPGTIKSLQEKEQSFSTSIKETTAKVCTSQKLCSTLRRKVSDIETQLPALLEAKMLAVSGSNFGTAKDLTEEIRSLTSEKEGLEGLLKELQVLSARNIRKLERIKEDYNRLKQELEQGETAFVTSVKENAEKYMEMLEDKLHSCGSQLLQRVWEADLEACQLLIRGFQLKETSCCGLEEADNQMDELEMAADGPSDSEKRKEGHFSKGTEWGSVPCSKNRELKQVVEDISFGAEGHLSEEFFIFSTELDEKCEAISEKLVHLEDQLQTSVCRVDEGVIQSLQREIQVVKETLQTVLVQLQPAREAGEEKAGDFLCDSWCPGKQDLEE</sequence>
<dbReference type="PANTHER" id="PTHR14332">
    <property type="entry name" value="DISRUPTED IN SCHIZOPHRENIA 1 PROTEIN"/>
    <property type="match status" value="1"/>
</dbReference>
<dbReference type="GO" id="GO:0060271">
    <property type="term" value="P:cilium assembly"/>
    <property type="evidence" value="ECO:0007669"/>
    <property type="project" value="TreeGrafter"/>
</dbReference>
<name>A0A8C3CMA2_CAIMO</name>
<dbReference type="GO" id="GO:0001764">
    <property type="term" value="P:neuron migration"/>
    <property type="evidence" value="ECO:0007669"/>
    <property type="project" value="TreeGrafter"/>
</dbReference>
<keyword evidence="5" id="KW-1185">Reference proteome</keyword>
<feature type="coiled-coil region" evidence="1">
    <location>
        <begin position="578"/>
        <end position="619"/>
    </location>
</feature>
<evidence type="ECO:0000256" key="2">
    <source>
        <dbReference type="SAM" id="MobiDB-lite"/>
    </source>
</evidence>
<evidence type="ECO:0000256" key="1">
    <source>
        <dbReference type="SAM" id="Coils"/>
    </source>
</evidence>
<feature type="region of interest" description="Disordered" evidence="2">
    <location>
        <begin position="69"/>
        <end position="165"/>
    </location>
</feature>
<dbReference type="GO" id="GO:0005874">
    <property type="term" value="C:microtubule"/>
    <property type="evidence" value="ECO:0007669"/>
    <property type="project" value="TreeGrafter"/>
</dbReference>
<reference evidence="4" key="1">
    <citation type="submission" date="2018-09" db="EMBL/GenBank/DDBJ databases">
        <title>Common duck and Muscovy duck high density SNP chip.</title>
        <authorList>
            <person name="Vignal A."/>
            <person name="Thebault N."/>
            <person name="Warren W.C."/>
        </authorList>
    </citation>
    <scope>NUCLEOTIDE SEQUENCE [LARGE SCALE GENOMIC DNA]</scope>
</reference>
<dbReference type="PANTHER" id="PTHR14332:SF3">
    <property type="entry name" value="DISRUPTED IN SCHIZOPHRENIA 1 PROTEIN"/>
    <property type="match status" value="1"/>
</dbReference>
<feature type="coiled-coil region" evidence="1">
    <location>
        <begin position="490"/>
        <end position="517"/>
    </location>
</feature>
<accession>A0A8C3CMA2</accession>
<dbReference type="Proteomes" id="UP000694556">
    <property type="component" value="Chromosome 3"/>
</dbReference>
<organism evidence="4 5">
    <name type="scientific">Cairina moschata</name>
    <name type="common">Muscovy duck</name>
    <dbReference type="NCBI Taxonomy" id="8855"/>
    <lineage>
        <taxon>Eukaryota</taxon>
        <taxon>Metazoa</taxon>
        <taxon>Chordata</taxon>
        <taxon>Craniata</taxon>
        <taxon>Vertebrata</taxon>
        <taxon>Euteleostomi</taxon>
        <taxon>Archelosauria</taxon>
        <taxon>Archosauria</taxon>
        <taxon>Dinosauria</taxon>
        <taxon>Saurischia</taxon>
        <taxon>Theropoda</taxon>
        <taxon>Coelurosauria</taxon>
        <taxon>Aves</taxon>
        <taxon>Neognathae</taxon>
        <taxon>Galloanserae</taxon>
        <taxon>Anseriformes</taxon>
        <taxon>Anatidae</taxon>
        <taxon>Anatinae</taxon>
        <taxon>Cairina</taxon>
    </lineage>
</organism>
<reference evidence="4" key="3">
    <citation type="submission" date="2025-09" db="UniProtKB">
        <authorList>
            <consortium name="Ensembl"/>
        </authorList>
    </citation>
    <scope>IDENTIFICATION</scope>
</reference>
<dbReference type="AlphaFoldDB" id="A0A8C3CMA2"/>
<feature type="coiled-coil region" evidence="1">
    <location>
        <begin position="906"/>
        <end position="959"/>
    </location>
</feature>